<dbReference type="EMBL" id="JAQNDN010000019">
    <property type="protein sequence ID" value="MDC0672434.1"/>
    <property type="molecule type" value="Genomic_DNA"/>
</dbReference>
<keyword evidence="2" id="KW-0812">Transmembrane</keyword>
<feature type="transmembrane region" description="Helical" evidence="2">
    <location>
        <begin position="113"/>
        <end position="131"/>
    </location>
</feature>
<dbReference type="Proteomes" id="UP001217838">
    <property type="component" value="Unassembled WGS sequence"/>
</dbReference>
<evidence type="ECO:0000256" key="2">
    <source>
        <dbReference type="SAM" id="Phobius"/>
    </source>
</evidence>
<name>A0ABT5BFY0_9BACT</name>
<dbReference type="RefSeq" id="WP_272004150.1">
    <property type="nucleotide sequence ID" value="NZ_JAQNDN010000019.1"/>
</dbReference>
<reference evidence="3 4" key="1">
    <citation type="submission" date="2022-11" db="EMBL/GenBank/DDBJ databases">
        <title>Minimal conservation of predation-associated metabolite biosynthetic gene clusters underscores biosynthetic potential of Myxococcota including descriptions for ten novel species: Archangium lansinium sp. nov., Myxococcus landrumus sp. nov., Nannocystis bai.</title>
        <authorList>
            <person name="Ahearne A."/>
            <person name="Stevens C."/>
            <person name="Dowd S."/>
        </authorList>
    </citation>
    <scope>NUCLEOTIDE SEQUENCE [LARGE SCALE GENOMIC DNA]</scope>
    <source>
        <strain evidence="3 4">NCELM</strain>
    </source>
</reference>
<keyword evidence="2" id="KW-0472">Membrane</keyword>
<accession>A0ABT5BFY0</accession>
<keyword evidence="4" id="KW-1185">Reference proteome</keyword>
<gene>
    <name evidence="3" type="ORF">POL58_32090</name>
</gene>
<evidence type="ECO:0000313" key="3">
    <source>
        <dbReference type="EMBL" id="MDC0672434.1"/>
    </source>
</evidence>
<evidence type="ECO:0000313" key="4">
    <source>
        <dbReference type="Proteomes" id="UP001217838"/>
    </source>
</evidence>
<organism evidence="3 4">
    <name type="scientific">Nannocystis radixulma</name>
    <dbReference type="NCBI Taxonomy" id="2995305"/>
    <lineage>
        <taxon>Bacteria</taxon>
        <taxon>Pseudomonadati</taxon>
        <taxon>Myxococcota</taxon>
        <taxon>Polyangia</taxon>
        <taxon>Nannocystales</taxon>
        <taxon>Nannocystaceae</taxon>
        <taxon>Nannocystis</taxon>
    </lineage>
</organism>
<feature type="region of interest" description="Disordered" evidence="1">
    <location>
        <begin position="160"/>
        <end position="180"/>
    </location>
</feature>
<feature type="transmembrane region" description="Helical" evidence="2">
    <location>
        <begin position="89"/>
        <end position="107"/>
    </location>
</feature>
<feature type="transmembrane region" description="Helical" evidence="2">
    <location>
        <begin position="39"/>
        <end position="60"/>
    </location>
</feature>
<protein>
    <submittedName>
        <fullName evidence="3">Uncharacterized protein</fullName>
    </submittedName>
</protein>
<sequence>MWFWNDWEAQRLLMPFALMSVPFVLLIDVLQLWLRLSAWIPITAGLVIPYLTMGLVERYVRAQVRLRPHPEAIVDARPVVAQGVHAGRALMASMAVVSGVLTVLVLLQVSPAVLGATAVCGGALVFITLRYSRSRARSLAPQSEVARRAELPELTVRAVDGPVVNGERDTGAAEPTTRRA</sequence>
<proteinExistence type="predicted"/>
<keyword evidence="2" id="KW-1133">Transmembrane helix</keyword>
<feature type="transmembrane region" description="Helical" evidence="2">
    <location>
        <begin position="12"/>
        <end position="33"/>
    </location>
</feature>
<evidence type="ECO:0000256" key="1">
    <source>
        <dbReference type="SAM" id="MobiDB-lite"/>
    </source>
</evidence>
<comment type="caution">
    <text evidence="3">The sequence shown here is derived from an EMBL/GenBank/DDBJ whole genome shotgun (WGS) entry which is preliminary data.</text>
</comment>